<organism evidence="9 10">
    <name type="scientific">Actinia tenebrosa</name>
    <name type="common">Australian red waratah sea anemone</name>
    <dbReference type="NCBI Taxonomy" id="6105"/>
    <lineage>
        <taxon>Eukaryota</taxon>
        <taxon>Metazoa</taxon>
        <taxon>Cnidaria</taxon>
        <taxon>Anthozoa</taxon>
        <taxon>Hexacorallia</taxon>
        <taxon>Actiniaria</taxon>
        <taxon>Actiniidae</taxon>
        <taxon>Actinia</taxon>
    </lineage>
</organism>
<feature type="repeat" description="TPR" evidence="6">
    <location>
        <begin position="8"/>
        <end position="41"/>
    </location>
</feature>
<keyword evidence="3" id="KW-0256">Endoplasmic reticulum</keyword>
<proteinExistence type="predicted"/>
<dbReference type="GO" id="GO:0071218">
    <property type="term" value="P:cellular response to misfolded protein"/>
    <property type="evidence" value="ECO:0007669"/>
    <property type="project" value="TreeGrafter"/>
</dbReference>
<feature type="domain" description="J" evidence="8">
    <location>
        <begin position="107"/>
        <end position="171"/>
    </location>
</feature>
<dbReference type="InterPro" id="IPR036869">
    <property type="entry name" value="J_dom_sf"/>
</dbReference>
<dbReference type="PROSITE" id="PS00636">
    <property type="entry name" value="DNAJ_1"/>
    <property type="match status" value="1"/>
</dbReference>
<keyword evidence="6" id="KW-0802">TPR repeat</keyword>
<dbReference type="InterPro" id="IPR051100">
    <property type="entry name" value="DnaJ_subfamily_B/C"/>
</dbReference>
<dbReference type="PROSITE" id="PS50005">
    <property type="entry name" value="TPR"/>
    <property type="match status" value="1"/>
</dbReference>
<comment type="subcellular location">
    <subcellularLocation>
        <location evidence="1">Endoplasmic reticulum membrane</location>
        <topology evidence="1">Single-pass membrane protein</topology>
    </subcellularLocation>
</comment>
<dbReference type="SMART" id="SM00271">
    <property type="entry name" value="DnaJ"/>
    <property type="match status" value="1"/>
</dbReference>
<dbReference type="InterPro" id="IPR019734">
    <property type="entry name" value="TPR_rpt"/>
</dbReference>
<evidence type="ECO:0000256" key="7">
    <source>
        <dbReference type="SAM" id="MobiDB-lite"/>
    </source>
</evidence>
<dbReference type="GO" id="GO:0030544">
    <property type="term" value="F:Hsp70 protein binding"/>
    <property type="evidence" value="ECO:0007669"/>
    <property type="project" value="TreeGrafter"/>
</dbReference>
<dbReference type="Proteomes" id="UP000515163">
    <property type="component" value="Unplaced"/>
</dbReference>
<evidence type="ECO:0000313" key="10">
    <source>
        <dbReference type="RefSeq" id="XP_031572569.1"/>
    </source>
</evidence>
<dbReference type="Gene3D" id="1.10.287.110">
    <property type="entry name" value="DnaJ domain"/>
    <property type="match status" value="1"/>
</dbReference>
<dbReference type="OrthoDB" id="442087at2759"/>
<gene>
    <name evidence="10" type="primary">LOC116306630</name>
</gene>
<feature type="compositionally biased region" description="Basic and acidic residues" evidence="7">
    <location>
        <begin position="52"/>
        <end position="68"/>
    </location>
</feature>
<dbReference type="InterPro" id="IPR015399">
    <property type="entry name" value="DUF1977_DnaJ-like"/>
</dbReference>
<evidence type="ECO:0000313" key="9">
    <source>
        <dbReference type="Proteomes" id="UP000515163"/>
    </source>
</evidence>
<reference evidence="10" key="1">
    <citation type="submission" date="2025-08" db="UniProtKB">
        <authorList>
            <consortium name="RefSeq"/>
        </authorList>
    </citation>
    <scope>IDENTIFICATION</scope>
    <source>
        <tissue evidence="10">Tentacle</tissue>
    </source>
</reference>
<dbReference type="GO" id="GO:0005789">
    <property type="term" value="C:endoplasmic reticulum membrane"/>
    <property type="evidence" value="ECO:0007669"/>
    <property type="project" value="UniProtKB-SubCell"/>
</dbReference>
<sequence length="368" mass="43450">MEGNKDEALKCRHLAEKYLQQGDTDKAIKFLKKAEKLYPSKKVQDLLNSLLKKESSEETEESEKIDGVRHRKQTSSHGETANGSVTYDKNYTTEQVEAVKRIKNCRDYYEILGIPRDASDADIKKQYRKLALQFHPDKNRAPGATEAFKAIGNAFAVLTDEDKKKRYDRYGDENPQNLYTHNHYDYSRGFEADITPEEIFNMFFGGPMPGGRVYVNRRHRNRNHHHSHVHDEGQEVNQTLYSLVQFLPILLLVLMSLLSTFMLQDPIYSLQRTGSYYLERQTNRYKINYYVQEGFDEKYSEAKSLHKLERHIENEYINRVQSQCYRERQYREELYARGRFWHEPSLIEKANNFKMRNCEALEKLSERG</sequence>
<dbReference type="CDD" id="cd06257">
    <property type="entry name" value="DnaJ"/>
    <property type="match status" value="1"/>
</dbReference>
<dbReference type="FunCoup" id="A0A6P8IZF1">
    <property type="interactions" value="2779"/>
</dbReference>
<dbReference type="InterPro" id="IPR018253">
    <property type="entry name" value="DnaJ_domain_CS"/>
</dbReference>
<keyword evidence="4" id="KW-1133">Transmembrane helix</keyword>
<dbReference type="AlphaFoldDB" id="A0A6P8IZF1"/>
<feature type="compositionally biased region" description="Polar residues" evidence="7">
    <location>
        <begin position="75"/>
        <end position="85"/>
    </location>
</feature>
<dbReference type="PROSITE" id="PS50076">
    <property type="entry name" value="DNAJ_2"/>
    <property type="match status" value="1"/>
</dbReference>
<evidence type="ECO:0000256" key="1">
    <source>
        <dbReference type="ARBA" id="ARBA00004389"/>
    </source>
</evidence>
<dbReference type="SUPFAM" id="SSF46565">
    <property type="entry name" value="Chaperone J-domain"/>
    <property type="match status" value="1"/>
</dbReference>
<evidence type="ECO:0000256" key="5">
    <source>
        <dbReference type="ARBA" id="ARBA00023136"/>
    </source>
</evidence>
<evidence type="ECO:0000259" key="8">
    <source>
        <dbReference type="PROSITE" id="PS50076"/>
    </source>
</evidence>
<feature type="region of interest" description="Disordered" evidence="7">
    <location>
        <begin position="52"/>
        <end position="85"/>
    </location>
</feature>
<dbReference type="FunFam" id="1.10.287.110:FF:000137">
    <property type="entry name" value="DnaJ homolog subfamily B member 1"/>
    <property type="match status" value="1"/>
</dbReference>
<dbReference type="Pfam" id="PF00226">
    <property type="entry name" value="DnaJ"/>
    <property type="match status" value="1"/>
</dbReference>
<keyword evidence="5" id="KW-0472">Membrane</keyword>
<evidence type="ECO:0000256" key="2">
    <source>
        <dbReference type="ARBA" id="ARBA00022692"/>
    </source>
</evidence>
<name>A0A6P8IZF1_ACTTE</name>
<dbReference type="PANTHER" id="PTHR43908:SF3">
    <property type="entry name" value="AT29763P-RELATED"/>
    <property type="match status" value="1"/>
</dbReference>
<dbReference type="InParanoid" id="A0A6P8IZF1"/>
<dbReference type="PANTHER" id="PTHR43908">
    <property type="entry name" value="AT29763P-RELATED"/>
    <property type="match status" value="1"/>
</dbReference>
<evidence type="ECO:0000256" key="4">
    <source>
        <dbReference type="ARBA" id="ARBA00022989"/>
    </source>
</evidence>
<keyword evidence="2" id="KW-0812">Transmembrane</keyword>
<dbReference type="GeneID" id="116306630"/>
<dbReference type="PRINTS" id="PR00625">
    <property type="entry name" value="JDOMAIN"/>
</dbReference>
<protein>
    <submittedName>
        <fullName evidence="10">DnaJ homolog subfamily B member 14-like isoform X1</fullName>
    </submittedName>
</protein>
<dbReference type="Pfam" id="PF09320">
    <property type="entry name" value="DUF1977"/>
    <property type="match status" value="1"/>
</dbReference>
<accession>A0A6P8IZF1</accession>
<dbReference type="RefSeq" id="XP_031572569.1">
    <property type="nucleotide sequence ID" value="XM_031716709.1"/>
</dbReference>
<keyword evidence="9" id="KW-1185">Reference proteome</keyword>
<dbReference type="KEGG" id="aten:116306630"/>
<evidence type="ECO:0000256" key="6">
    <source>
        <dbReference type="PROSITE-ProRule" id="PRU00339"/>
    </source>
</evidence>
<dbReference type="InterPro" id="IPR001623">
    <property type="entry name" value="DnaJ_domain"/>
</dbReference>
<evidence type="ECO:0000256" key="3">
    <source>
        <dbReference type="ARBA" id="ARBA00022824"/>
    </source>
</evidence>